<dbReference type="InterPro" id="IPR027575">
    <property type="entry name" value="LD_lanti_pre"/>
</dbReference>
<keyword evidence="2" id="KW-1185">Reference proteome</keyword>
<name>A0ABY4L4A8_THEAE</name>
<sequence>MSNTVAAEPSVSEDPFALDVQIVTDIPPGDPLFACGEGTNDGCQPTCASACVTGGV</sequence>
<protein>
    <submittedName>
        <fullName evidence="1">FxLD family lantipeptide</fullName>
    </submittedName>
</protein>
<reference evidence="1 2" key="1">
    <citation type="submission" date="2020-04" db="EMBL/GenBank/DDBJ databases">
        <title>Thermobifida alba genome sequencing and assembly.</title>
        <authorList>
            <person name="Luzics S."/>
            <person name="Horvath B."/>
            <person name="Nagy I."/>
            <person name="Toth A."/>
            <person name="Nagy I."/>
            <person name="Kukolya J."/>
        </authorList>
    </citation>
    <scope>NUCLEOTIDE SEQUENCE [LARGE SCALE GENOMIC DNA]</scope>
    <source>
        <strain evidence="1 2">DSM 43795</strain>
    </source>
</reference>
<organism evidence="1 2">
    <name type="scientific">Thermobifida alba</name>
    <name type="common">Thermomonospora alba</name>
    <dbReference type="NCBI Taxonomy" id="53522"/>
    <lineage>
        <taxon>Bacteria</taxon>
        <taxon>Bacillati</taxon>
        <taxon>Actinomycetota</taxon>
        <taxon>Actinomycetes</taxon>
        <taxon>Streptosporangiales</taxon>
        <taxon>Nocardiopsidaceae</taxon>
        <taxon>Thermobifida</taxon>
    </lineage>
</organism>
<gene>
    <name evidence="1" type="primary">fxlA</name>
    <name evidence="1" type="ORF">FOF52_17410</name>
</gene>
<proteinExistence type="predicted"/>
<dbReference type="NCBIfam" id="TIGR04363">
    <property type="entry name" value="LD_lanti_pre"/>
    <property type="match status" value="1"/>
</dbReference>
<evidence type="ECO:0000313" key="2">
    <source>
        <dbReference type="Proteomes" id="UP000832041"/>
    </source>
</evidence>
<evidence type="ECO:0000313" key="1">
    <source>
        <dbReference type="EMBL" id="UPT22512.1"/>
    </source>
</evidence>
<dbReference type="Proteomes" id="UP000832041">
    <property type="component" value="Chromosome"/>
</dbReference>
<accession>A0ABY4L4A8</accession>
<dbReference type="RefSeq" id="WP_248591005.1">
    <property type="nucleotide sequence ID" value="NZ_BAABEB010000022.1"/>
</dbReference>
<dbReference type="EMBL" id="CP051627">
    <property type="protein sequence ID" value="UPT22512.1"/>
    <property type="molecule type" value="Genomic_DNA"/>
</dbReference>